<name>A0A0A9ED14_ARUDO</name>
<sequence>MCTCLCPSSPPDGRPTCWAAVARSCSPTPSSWLALWPCRSVAAMSRSWRRASSPASGLGSPASLRRYTTPRSRRSQHVASCPPF</sequence>
<reference evidence="2" key="2">
    <citation type="journal article" date="2015" name="Data Brief">
        <title>Shoot transcriptome of the giant reed, Arundo donax.</title>
        <authorList>
            <person name="Barrero R.A."/>
            <person name="Guerrero F.D."/>
            <person name="Moolhuijzen P."/>
            <person name="Goolsby J.A."/>
            <person name="Tidwell J."/>
            <person name="Bellgard S.E."/>
            <person name="Bellgard M.I."/>
        </authorList>
    </citation>
    <scope>NUCLEOTIDE SEQUENCE</scope>
    <source>
        <tissue evidence="2">Shoot tissue taken approximately 20 cm above the soil surface</tissue>
    </source>
</reference>
<accession>A0A0A9ED14</accession>
<feature type="compositionally biased region" description="Low complexity" evidence="1">
    <location>
        <begin position="50"/>
        <end position="64"/>
    </location>
</feature>
<dbReference type="AlphaFoldDB" id="A0A0A9ED14"/>
<evidence type="ECO:0000256" key="1">
    <source>
        <dbReference type="SAM" id="MobiDB-lite"/>
    </source>
</evidence>
<reference evidence="2" key="1">
    <citation type="submission" date="2014-09" db="EMBL/GenBank/DDBJ databases">
        <authorList>
            <person name="Magalhaes I.L.F."/>
            <person name="Oliveira U."/>
            <person name="Santos F.R."/>
            <person name="Vidigal T.H.D.A."/>
            <person name="Brescovit A.D."/>
            <person name="Santos A.J."/>
        </authorList>
    </citation>
    <scope>NUCLEOTIDE SEQUENCE</scope>
    <source>
        <tissue evidence="2">Shoot tissue taken approximately 20 cm above the soil surface</tissue>
    </source>
</reference>
<organism evidence="2">
    <name type="scientific">Arundo donax</name>
    <name type="common">Giant reed</name>
    <name type="synonym">Donax arundinaceus</name>
    <dbReference type="NCBI Taxonomy" id="35708"/>
    <lineage>
        <taxon>Eukaryota</taxon>
        <taxon>Viridiplantae</taxon>
        <taxon>Streptophyta</taxon>
        <taxon>Embryophyta</taxon>
        <taxon>Tracheophyta</taxon>
        <taxon>Spermatophyta</taxon>
        <taxon>Magnoliopsida</taxon>
        <taxon>Liliopsida</taxon>
        <taxon>Poales</taxon>
        <taxon>Poaceae</taxon>
        <taxon>PACMAD clade</taxon>
        <taxon>Arundinoideae</taxon>
        <taxon>Arundineae</taxon>
        <taxon>Arundo</taxon>
    </lineage>
</organism>
<evidence type="ECO:0000313" key="2">
    <source>
        <dbReference type="EMBL" id="JAD97961.1"/>
    </source>
</evidence>
<protein>
    <submittedName>
        <fullName evidence="2">Uncharacterized protein</fullName>
    </submittedName>
</protein>
<proteinExistence type="predicted"/>
<feature type="region of interest" description="Disordered" evidence="1">
    <location>
        <begin position="50"/>
        <end position="84"/>
    </location>
</feature>
<dbReference type="EMBL" id="GBRH01199934">
    <property type="protein sequence ID" value="JAD97961.1"/>
    <property type="molecule type" value="Transcribed_RNA"/>
</dbReference>